<evidence type="ECO:0000313" key="2">
    <source>
        <dbReference type="Proteomes" id="UP000805649"/>
    </source>
</evidence>
<comment type="caution">
    <text evidence="1">The sequence shown here is derived from an EMBL/GenBank/DDBJ whole genome shotgun (WGS) entry which is preliminary data.</text>
</comment>
<evidence type="ECO:0000313" key="1">
    <source>
        <dbReference type="EMBL" id="KAL0933748.1"/>
    </source>
</evidence>
<proteinExistence type="predicted"/>
<keyword evidence="2" id="KW-1185">Reference proteome</keyword>
<dbReference type="Proteomes" id="UP000805649">
    <property type="component" value="Unassembled WGS sequence"/>
</dbReference>
<accession>A0ACC3YPB2</accession>
<organism evidence="1 2">
    <name type="scientific">Colletotrichum truncatum</name>
    <name type="common">Anthracnose fungus</name>
    <name type="synonym">Colletotrichum capsici</name>
    <dbReference type="NCBI Taxonomy" id="5467"/>
    <lineage>
        <taxon>Eukaryota</taxon>
        <taxon>Fungi</taxon>
        <taxon>Dikarya</taxon>
        <taxon>Ascomycota</taxon>
        <taxon>Pezizomycotina</taxon>
        <taxon>Sordariomycetes</taxon>
        <taxon>Hypocreomycetidae</taxon>
        <taxon>Glomerellales</taxon>
        <taxon>Glomerellaceae</taxon>
        <taxon>Colletotrichum</taxon>
        <taxon>Colletotrichum truncatum species complex</taxon>
    </lineage>
</organism>
<sequence>MRGLDCPAAGTGPNTMTVEGCLDACEAQGYSLAGLEWSQECFCGNTMIGQNRPIADTNCNNPCKGNPSQLCGGSAAMNLYVRDNYAFTMGPAAVLQSANGWNTPVCMKDPDANFRLLPGKPNPEVDPKSMTVQKCVAACGAAGYSFAGLEYGRECYCSNTAPSTSAIAPNSDCDNPCLGDASSICGGRNRILVYTKSQTVTMRGIIQAINRDNSQVIGYMSKTPFEGGQTRYDVNEANALIVTFQVPTGSTLPSKQLQIAMGDNTSPQPNTILGLLQGRDDANSVLSAGSFHYTYIGGTNPTPKGSPPVTVGNAYTTGTGQSRTSESDVWVYDPTTNEITATWINPDGTFYTGGDRAAFLRRYPAAIMPLTFKFIAKP</sequence>
<protein>
    <submittedName>
        <fullName evidence="1">Copper radical oxidase (WSC domain-containing protein)</fullName>
    </submittedName>
</protein>
<reference evidence="1 2" key="1">
    <citation type="journal article" date="2020" name="Phytopathology">
        <title>Genome Sequence Resources of Colletotrichum truncatum, C. plurivorum, C. musicola, and C. sojae: Four Species Pathogenic to Soybean (Glycine max).</title>
        <authorList>
            <person name="Rogerio F."/>
            <person name="Boufleur T.R."/>
            <person name="Ciampi-Guillardi M."/>
            <person name="Sukno S.A."/>
            <person name="Thon M.R."/>
            <person name="Massola Junior N.S."/>
            <person name="Baroncelli R."/>
        </authorList>
    </citation>
    <scope>NUCLEOTIDE SEQUENCE [LARGE SCALE GENOMIC DNA]</scope>
    <source>
        <strain evidence="1 2">CMES1059</strain>
    </source>
</reference>
<gene>
    <name evidence="1" type="ORF">CTRU02_210547</name>
</gene>
<dbReference type="EMBL" id="VUJX02000007">
    <property type="protein sequence ID" value="KAL0933748.1"/>
    <property type="molecule type" value="Genomic_DNA"/>
</dbReference>
<name>A0ACC3YPB2_COLTU</name>